<keyword evidence="2" id="KW-1133">Transmembrane helix</keyword>
<comment type="caution">
    <text evidence="3">The sequence shown here is derived from an EMBL/GenBank/DDBJ whole genome shotgun (WGS) entry which is preliminary data.</text>
</comment>
<organism evidence="3 4">
    <name type="scientific">Reticulibacter mediterranei</name>
    <dbReference type="NCBI Taxonomy" id="2778369"/>
    <lineage>
        <taxon>Bacteria</taxon>
        <taxon>Bacillati</taxon>
        <taxon>Chloroflexota</taxon>
        <taxon>Ktedonobacteria</taxon>
        <taxon>Ktedonobacterales</taxon>
        <taxon>Reticulibacteraceae</taxon>
        <taxon>Reticulibacter</taxon>
    </lineage>
</organism>
<reference evidence="3" key="1">
    <citation type="submission" date="2020-10" db="EMBL/GenBank/DDBJ databases">
        <title>Taxonomic study of unclassified bacteria belonging to the class Ktedonobacteria.</title>
        <authorList>
            <person name="Yabe S."/>
            <person name="Wang C.M."/>
            <person name="Zheng Y."/>
            <person name="Sakai Y."/>
            <person name="Cavaletti L."/>
            <person name="Monciardini P."/>
            <person name="Donadio S."/>
        </authorList>
    </citation>
    <scope>NUCLEOTIDE SEQUENCE</scope>
    <source>
        <strain evidence="3">ID150040</strain>
    </source>
</reference>
<dbReference type="Proteomes" id="UP000597444">
    <property type="component" value="Unassembled WGS sequence"/>
</dbReference>
<evidence type="ECO:0000256" key="1">
    <source>
        <dbReference type="SAM" id="MobiDB-lite"/>
    </source>
</evidence>
<accession>A0A8J3IQC4</accession>
<sequence length="415" mass="43857">MNHNPTSYGGSQGQGQPPDPYQETRFASNQSGSNPNNYPNNPGSNPNYPNNPYGAPPPPPSTPGGAPYDPYAIPPTISANPAQPPSNPYQYPNSAPGVNTPPPNQYPYPNQGPPSNPANPPAQYPYPNQAPPANPANQYSYPGGFPPAYNAPPPAPRRSSGSKTVLIILAILVVVGGLVAIIGVTSRNNQIASDNQHATATANANTAATAQAQVQAKATSTAQANATATAVVSTYPFSANLKLNDPLTDNSKGIGWVTDKGCAFASDGYHASEPQSNVYYTCPALKASYKDFTYQVTMNVTKGSVAGITFRGNDSARKYYSFIFDQTGGYVLFLYTQDGQKPQTLHEGTADNYNAHQANDLGVVARGNQIKLYLNKQELTTVSDGTFSSGQIGTIVYNTSGPVEAVFSNAKLWQL</sequence>
<protein>
    <recommendedName>
        <fullName evidence="5">3-keto-disaccharide hydrolase domain-containing protein</fullName>
    </recommendedName>
</protein>
<proteinExistence type="predicted"/>
<gene>
    <name evidence="3" type="ORF">KSF_050700</name>
</gene>
<feature type="region of interest" description="Disordered" evidence="1">
    <location>
        <begin position="1"/>
        <end position="160"/>
    </location>
</feature>
<dbReference type="RefSeq" id="WP_220205727.1">
    <property type="nucleotide sequence ID" value="NZ_BNJK01000001.1"/>
</dbReference>
<feature type="compositionally biased region" description="Low complexity" evidence="1">
    <location>
        <begin position="31"/>
        <end position="53"/>
    </location>
</feature>
<keyword evidence="4" id="KW-1185">Reference proteome</keyword>
<feature type="compositionally biased region" description="Polar residues" evidence="1">
    <location>
        <begin position="88"/>
        <end position="97"/>
    </location>
</feature>
<feature type="transmembrane region" description="Helical" evidence="2">
    <location>
        <begin position="165"/>
        <end position="184"/>
    </location>
</feature>
<feature type="compositionally biased region" description="Low complexity" evidence="1">
    <location>
        <begin position="135"/>
        <end position="148"/>
    </location>
</feature>
<keyword evidence="2" id="KW-0812">Transmembrane</keyword>
<dbReference type="Gene3D" id="2.60.120.560">
    <property type="entry name" value="Exo-inulinase, domain 1"/>
    <property type="match status" value="1"/>
</dbReference>
<dbReference type="SUPFAM" id="SSF49899">
    <property type="entry name" value="Concanavalin A-like lectins/glucanases"/>
    <property type="match status" value="1"/>
</dbReference>
<evidence type="ECO:0000313" key="4">
    <source>
        <dbReference type="Proteomes" id="UP000597444"/>
    </source>
</evidence>
<name>A0A8J3IQC4_9CHLR</name>
<evidence type="ECO:0008006" key="5">
    <source>
        <dbReference type="Google" id="ProtNLM"/>
    </source>
</evidence>
<dbReference type="AlphaFoldDB" id="A0A8J3IQC4"/>
<dbReference type="InterPro" id="IPR013320">
    <property type="entry name" value="ConA-like_dom_sf"/>
</dbReference>
<evidence type="ECO:0000256" key="2">
    <source>
        <dbReference type="SAM" id="Phobius"/>
    </source>
</evidence>
<dbReference type="EMBL" id="BNJK01000001">
    <property type="protein sequence ID" value="GHO95022.1"/>
    <property type="molecule type" value="Genomic_DNA"/>
</dbReference>
<feature type="compositionally biased region" description="Pro residues" evidence="1">
    <location>
        <begin position="99"/>
        <end position="134"/>
    </location>
</feature>
<keyword evidence="2" id="KW-0472">Membrane</keyword>
<evidence type="ECO:0000313" key="3">
    <source>
        <dbReference type="EMBL" id="GHO95022.1"/>
    </source>
</evidence>